<evidence type="ECO:0000313" key="11">
    <source>
        <dbReference type="EMBL" id="PXW84769.1"/>
    </source>
</evidence>
<dbReference type="Pfam" id="PF04290">
    <property type="entry name" value="DctQ"/>
    <property type="match status" value="1"/>
</dbReference>
<evidence type="ECO:0000256" key="8">
    <source>
        <dbReference type="ARBA" id="ARBA00038436"/>
    </source>
</evidence>
<evidence type="ECO:0000256" key="4">
    <source>
        <dbReference type="ARBA" id="ARBA00022519"/>
    </source>
</evidence>
<comment type="subcellular location">
    <subcellularLocation>
        <location evidence="1">Cell inner membrane</location>
        <topology evidence="1">Multi-pass membrane protein</topology>
    </subcellularLocation>
</comment>
<gene>
    <name evidence="11" type="ORF">DFR56_11311</name>
</gene>
<keyword evidence="12" id="KW-1185">Reference proteome</keyword>
<evidence type="ECO:0000256" key="9">
    <source>
        <dbReference type="SAM" id="Phobius"/>
    </source>
</evidence>
<keyword evidence="6 9" id="KW-1133">Transmembrane helix</keyword>
<protein>
    <submittedName>
        <fullName evidence="11">TRAP-type C4-dicarboxylate transport system permease small subunit</fullName>
    </submittedName>
</protein>
<dbReference type="GO" id="GO:0015740">
    <property type="term" value="P:C4-dicarboxylate transport"/>
    <property type="evidence" value="ECO:0007669"/>
    <property type="project" value="TreeGrafter"/>
</dbReference>
<dbReference type="OrthoDB" id="9815614at2"/>
<feature type="domain" description="Tripartite ATP-independent periplasmic transporters DctQ component" evidence="10">
    <location>
        <begin position="21"/>
        <end position="150"/>
    </location>
</feature>
<feature type="transmembrane region" description="Helical" evidence="9">
    <location>
        <begin position="82"/>
        <end position="103"/>
    </location>
</feature>
<accession>A0A2V3W7P6</accession>
<evidence type="ECO:0000256" key="1">
    <source>
        <dbReference type="ARBA" id="ARBA00004429"/>
    </source>
</evidence>
<reference evidence="11 12" key="1">
    <citation type="submission" date="2018-05" db="EMBL/GenBank/DDBJ databases">
        <title>Genomic Encyclopedia of Type Strains, Phase IV (KMG-IV): sequencing the most valuable type-strain genomes for metagenomic binning, comparative biology and taxonomic classification.</title>
        <authorList>
            <person name="Goeker M."/>
        </authorList>
    </citation>
    <scope>NUCLEOTIDE SEQUENCE [LARGE SCALE GENOMIC DNA]</scope>
    <source>
        <strain evidence="11 12">DSM 28556</strain>
    </source>
</reference>
<evidence type="ECO:0000259" key="10">
    <source>
        <dbReference type="Pfam" id="PF04290"/>
    </source>
</evidence>
<dbReference type="GO" id="GO:0005886">
    <property type="term" value="C:plasma membrane"/>
    <property type="evidence" value="ECO:0007669"/>
    <property type="project" value="UniProtKB-SubCell"/>
</dbReference>
<evidence type="ECO:0000256" key="3">
    <source>
        <dbReference type="ARBA" id="ARBA00022475"/>
    </source>
</evidence>
<proteinExistence type="inferred from homology"/>
<comment type="caution">
    <text evidence="11">The sequence shown here is derived from an EMBL/GenBank/DDBJ whole genome shotgun (WGS) entry which is preliminary data.</text>
</comment>
<dbReference type="AlphaFoldDB" id="A0A2V3W7P6"/>
<evidence type="ECO:0000256" key="7">
    <source>
        <dbReference type="ARBA" id="ARBA00023136"/>
    </source>
</evidence>
<name>A0A2V3W7P6_9BACI</name>
<keyword evidence="5 9" id="KW-0812">Transmembrane</keyword>
<dbReference type="EMBL" id="QJJQ01000013">
    <property type="protein sequence ID" value="PXW84769.1"/>
    <property type="molecule type" value="Genomic_DNA"/>
</dbReference>
<dbReference type="RefSeq" id="WP_110396455.1">
    <property type="nucleotide sequence ID" value="NZ_JADIJL010000016.1"/>
</dbReference>
<feature type="transmembrane region" description="Helical" evidence="9">
    <location>
        <begin position="43"/>
        <end position="61"/>
    </location>
</feature>
<keyword evidence="3" id="KW-1003">Cell membrane</keyword>
<keyword evidence="7 9" id="KW-0472">Membrane</keyword>
<dbReference type="InterPro" id="IPR055348">
    <property type="entry name" value="DctQ"/>
</dbReference>
<dbReference type="GO" id="GO:0022857">
    <property type="term" value="F:transmembrane transporter activity"/>
    <property type="evidence" value="ECO:0007669"/>
    <property type="project" value="TreeGrafter"/>
</dbReference>
<keyword evidence="4" id="KW-0997">Cell inner membrane</keyword>
<feature type="transmembrane region" description="Helical" evidence="9">
    <location>
        <begin position="123"/>
        <end position="143"/>
    </location>
</feature>
<organism evidence="11 12">
    <name type="scientific">Pseudogracilibacillus auburnensis</name>
    <dbReference type="NCBI Taxonomy" id="1494959"/>
    <lineage>
        <taxon>Bacteria</taxon>
        <taxon>Bacillati</taxon>
        <taxon>Bacillota</taxon>
        <taxon>Bacilli</taxon>
        <taxon>Bacillales</taxon>
        <taxon>Bacillaceae</taxon>
        <taxon>Pseudogracilibacillus</taxon>
    </lineage>
</organism>
<dbReference type="Proteomes" id="UP000247978">
    <property type="component" value="Unassembled WGS sequence"/>
</dbReference>
<evidence type="ECO:0000256" key="2">
    <source>
        <dbReference type="ARBA" id="ARBA00022448"/>
    </source>
</evidence>
<comment type="similarity">
    <text evidence="8">Belongs to the TRAP transporter small permease family.</text>
</comment>
<keyword evidence="2" id="KW-0813">Transport</keyword>
<dbReference type="PANTHER" id="PTHR35011">
    <property type="entry name" value="2,3-DIKETO-L-GULONATE TRAP TRANSPORTER SMALL PERMEASE PROTEIN YIAM"/>
    <property type="match status" value="1"/>
</dbReference>
<dbReference type="InterPro" id="IPR007387">
    <property type="entry name" value="TRAP_DctQ"/>
</dbReference>
<dbReference type="PANTHER" id="PTHR35011:SF2">
    <property type="entry name" value="2,3-DIKETO-L-GULONATE TRAP TRANSPORTER SMALL PERMEASE PROTEIN YIAM"/>
    <property type="match status" value="1"/>
</dbReference>
<evidence type="ECO:0000256" key="6">
    <source>
        <dbReference type="ARBA" id="ARBA00022989"/>
    </source>
</evidence>
<evidence type="ECO:0000313" key="12">
    <source>
        <dbReference type="Proteomes" id="UP000247978"/>
    </source>
</evidence>
<evidence type="ECO:0000256" key="5">
    <source>
        <dbReference type="ARBA" id="ARBA00022692"/>
    </source>
</evidence>
<sequence length="155" mass="17754">MKIFNKTEEAFVGITIMTVTFFLFINIILRFFFSAGISWTEEFIRYAIIWITFIGASICFRRGIHVGIDVLIDSLPGKSKKTLSMIINLLAIVFMIFLIKYGLDLVLFSKGTGQLSPALQVPMFWVYLAIPIGALLSLIHLFIQTFEMIRNFRTN</sequence>
<feature type="transmembrane region" description="Helical" evidence="9">
    <location>
        <begin position="12"/>
        <end position="37"/>
    </location>
</feature>